<dbReference type="InterPro" id="IPR005094">
    <property type="entry name" value="Endonuclease_MobA/VirD2"/>
</dbReference>
<feature type="region of interest" description="Disordered" evidence="1">
    <location>
        <begin position="364"/>
        <end position="384"/>
    </location>
</feature>
<feature type="domain" description="MobA/VirD2-like nuclease" evidence="2">
    <location>
        <begin position="16"/>
        <end position="148"/>
    </location>
</feature>
<feature type="region of interest" description="Disordered" evidence="1">
    <location>
        <begin position="277"/>
        <end position="324"/>
    </location>
</feature>
<accession>A0A4R7F157</accession>
<dbReference type="AlphaFoldDB" id="A0A4R7F157"/>
<protein>
    <submittedName>
        <fullName evidence="3">Relaxase/mobilization nuclease-like protein</fullName>
    </submittedName>
</protein>
<gene>
    <name evidence="3" type="ORF">C8P70_11083</name>
</gene>
<sequence length="384" mass="44120">MIAKQKIHGFVAAFDYNHQKMELKNPKDRAELLDHNFFKYDRESILKEINFLKQLRPNLTRDTYHVSLNFAPTDQLSKNQLTQIGKDYLAGMGFDDNAYAIWQHFDAEHLHIHVLASRIKYDGSVVSDSNNYQRSEEICRKLEQKYGIETVKSSKEALDRAPSKDELEMIQRTGELSDRMLMQERVKDALSKADTVSDFIALCKQNGVHLIFNQSVSTGRVSGITYISDDGFIAKGQKLGNQYKWANLQNNLNYEQSRDRQTIGETNRDTRERFKELLDQGNRGTENRNGQTSRNSKQHHEQSAGFTSNNESSYQNRNESGFNTHYERTNNYKETEQELEEAVSNQLSTGTSAVISSVSSLLGSISGNEIDDDALRRRKPKRKR</sequence>
<evidence type="ECO:0000313" key="3">
    <source>
        <dbReference type="EMBL" id="TDS59635.1"/>
    </source>
</evidence>
<feature type="compositionally biased region" description="Polar residues" evidence="1">
    <location>
        <begin position="282"/>
        <end position="295"/>
    </location>
</feature>
<evidence type="ECO:0000256" key="1">
    <source>
        <dbReference type="SAM" id="MobiDB-lite"/>
    </source>
</evidence>
<feature type="compositionally biased region" description="Polar residues" evidence="1">
    <location>
        <begin position="304"/>
        <end position="323"/>
    </location>
</feature>
<dbReference type="Proteomes" id="UP000295215">
    <property type="component" value="Unassembled WGS sequence"/>
</dbReference>
<organism evidence="3 4">
    <name type="scientific">Myroides indicus</name>
    <dbReference type="NCBI Taxonomy" id="1323422"/>
    <lineage>
        <taxon>Bacteria</taxon>
        <taxon>Pseudomonadati</taxon>
        <taxon>Bacteroidota</taxon>
        <taxon>Flavobacteriia</taxon>
        <taxon>Flavobacteriales</taxon>
        <taxon>Flavobacteriaceae</taxon>
        <taxon>Myroides</taxon>
    </lineage>
</organism>
<name>A0A4R7F157_9FLAO</name>
<keyword evidence="4" id="KW-1185">Reference proteome</keyword>
<evidence type="ECO:0000313" key="4">
    <source>
        <dbReference type="Proteomes" id="UP000295215"/>
    </source>
</evidence>
<dbReference type="RefSeq" id="WP_133712407.1">
    <property type="nucleotide sequence ID" value="NZ_SOAG01000010.1"/>
</dbReference>
<dbReference type="EMBL" id="SOAG01000010">
    <property type="protein sequence ID" value="TDS59635.1"/>
    <property type="molecule type" value="Genomic_DNA"/>
</dbReference>
<dbReference type="Pfam" id="PF03432">
    <property type="entry name" value="Relaxase"/>
    <property type="match status" value="1"/>
</dbReference>
<comment type="caution">
    <text evidence="3">The sequence shown here is derived from an EMBL/GenBank/DDBJ whole genome shotgun (WGS) entry which is preliminary data.</text>
</comment>
<proteinExistence type="predicted"/>
<evidence type="ECO:0000259" key="2">
    <source>
        <dbReference type="Pfam" id="PF03432"/>
    </source>
</evidence>
<reference evidence="3 4" key="1">
    <citation type="submission" date="2019-03" db="EMBL/GenBank/DDBJ databases">
        <title>Genomic Encyclopedia of Archaeal and Bacterial Type Strains, Phase II (KMG-II): from individual species to whole genera.</title>
        <authorList>
            <person name="Goeker M."/>
        </authorList>
    </citation>
    <scope>NUCLEOTIDE SEQUENCE [LARGE SCALE GENOMIC DNA]</scope>
    <source>
        <strain evidence="3 4">DSM 28213</strain>
    </source>
</reference>
<dbReference type="OrthoDB" id="915634at2"/>